<feature type="transmembrane region" description="Helical" evidence="6">
    <location>
        <begin position="920"/>
        <end position="941"/>
    </location>
</feature>
<evidence type="ECO:0000259" key="8">
    <source>
        <dbReference type="Pfam" id="PF01578"/>
    </source>
</evidence>
<accession>A0ABT8W7M8</accession>
<evidence type="ECO:0000256" key="4">
    <source>
        <dbReference type="ARBA" id="ARBA00022989"/>
    </source>
</evidence>
<feature type="transmembrane region" description="Helical" evidence="6">
    <location>
        <begin position="468"/>
        <end position="484"/>
    </location>
</feature>
<reference evidence="10" key="1">
    <citation type="submission" date="2023-07" db="EMBL/GenBank/DDBJ databases">
        <title>Two novel species in the genus Flavivirga.</title>
        <authorList>
            <person name="Kwon K."/>
        </authorList>
    </citation>
    <scope>NUCLEOTIDE SEQUENCE</scope>
    <source>
        <strain evidence="10">KCTC 52353</strain>
    </source>
</reference>
<gene>
    <name evidence="10" type="primary">ccsA</name>
    <name evidence="10" type="ORF">Q4Q35_04705</name>
</gene>
<name>A0ABT8W7M8_9FLAO</name>
<dbReference type="Pfam" id="PF05140">
    <property type="entry name" value="ResB"/>
    <property type="match status" value="1"/>
</dbReference>
<evidence type="ECO:0000256" key="6">
    <source>
        <dbReference type="SAM" id="Phobius"/>
    </source>
</evidence>
<dbReference type="Pfam" id="PF01578">
    <property type="entry name" value="Cytochrom_C_asm"/>
    <property type="match status" value="1"/>
</dbReference>
<dbReference type="EMBL" id="JAUOEK010000063">
    <property type="protein sequence ID" value="MDO5969101.1"/>
    <property type="molecule type" value="Genomic_DNA"/>
</dbReference>
<feature type="domain" description="ResB-like" evidence="9">
    <location>
        <begin position="343"/>
        <end position="416"/>
    </location>
</feature>
<feature type="chain" id="PRO_5045251640" evidence="7">
    <location>
        <begin position="27"/>
        <end position="1050"/>
    </location>
</feature>
<organism evidence="10 11">
    <name type="scientific">Flavivirga aquimarina</name>
    <dbReference type="NCBI Taxonomy" id="2027862"/>
    <lineage>
        <taxon>Bacteria</taxon>
        <taxon>Pseudomonadati</taxon>
        <taxon>Bacteroidota</taxon>
        <taxon>Flavobacteriia</taxon>
        <taxon>Flavobacteriales</taxon>
        <taxon>Flavobacteriaceae</taxon>
        <taxon>Flavivirga</taxon>
    </lineage>
</organism>
<sequence length="1050" mass="119696">MQKLYKLFSSSSLALLLLLVFAIAMATATFIENDFGTATAWATIYDAKWFEFVMLGLTISFIANIFKYKLFRKEKWATLLFHVAFIVIVLGAGITRYMSYGGIMRIREGASSNIVISDTNFLTATITNGVDTKTIKEKLSFSPIKNNDFTLTTDFNGKAITVSYQDFIADAVPEIVQDDKGEPLLEMVVTVGEGRNTVYLKKGEIEKIGKHQHEIGFNTNREDIINIIEEKGVFSIKAPHDLDFFIMSSQQAGKIVKDSLQAITLRTLYRHGDISFVPLMYYEKGKFHLKSDSENTKDNDKTRDDALVVNVSVDGEEQPANILYREGFLPTHHHIELNDTKVTLSYGAAAIQTPFSIQLDDFQLERYPGSSSPSAYASEVTILDNDIKTPFRIFMNNVLDYKGYRFFQASYDTDEKGTVLSVNHDRLGTFVTYLGYLLMMVGMFFTLFGKTSRFRFINKKLKQLKKKTVIASCVCLFGLANTFAQTPSIDSLTISVEKAIENQEIDKQHAAFFGRLLVQDLDGRIKPINTLASEFLRKISRKSRFTYPLDDKKIVLDANQTFLAMHMLPHIWQRVPIIKADFAKTGALFDNIPKGKNNLIAFTNLLHENGDYLLTNQVEEANKKKPAERNEFDKEVLKIDERFNILYNVFIGNYMKIFPNKNDTNNTWFSYTHSFDDFPEEDGQFAKSIIPSYFKDIAVKNYESAHEKLSYIKKYQEILGAEVIPTPERIEAELWYNKANINFWLFQVFFTLGFVLLILAIVRMFSNKKWVAFLNNAFIILTLVSFLCFTGNILLRWYVAQHAPWSNGYEMLIFVAWVLVLCGLITFRKSDFSLPLSTLFSGALLFVSYLDWLSPEITNLMPVLKSYWLKIHVATIVSSYAPLALSAILGLMALLLLIFKTQKTKDTIEIKIKELTYINEIAMTIGLFVLAVGTFLGGVWANESWGRYWAWDPKETWALISIIVYAIVLHLRFIPKLNNMYVLNVASMFAFWSIIMTSFGVNYYLSGLHSYAAGDPLPIPVFVYVLAVFMIIVTIVAAIRNRDNQVVSEK</sequence>
<keyword evidence="11" id="KW-1185">Reference proteome</keyword>
<dbReference type="InterPro" id="IPR002541">
    <property type="entry name" value="Cyt_c_assembly"/>
</dbReference>
<dbReference type="PANTHER" id="PTHR30071">
    <property type="entry name" value="HEME EXPORTER PROTEIN C"/>
    <property type="match status" value="1"/>
</dbReference>
<evidence type="ECO:0000313" key="10">
    <source>
        <dbReference type="EMBL" id="MDO5969101.1"/>
    </source>
</evidence>
<evidence type="ECO:0000259" key="9">
    <source>
        <dbReference type="Pfam" id="PF05140"/>
    </source>
</evidence>
<evidence type="ECO:0000313" key="11">
    <source>
        <dbReference type="Proteomes" id="UP001176883"/>
    </source>
</evidence>
<keyword evidence="7" id="KW-0732">Signal</keyword>
<feature type="transmembrane region" description="Helical" evidence="6">
    <location>
        <begin position="1017"/>
        <end position="1039"/>
    </location>
</feature>
<keyword evidence="2 6" id="KW-0812">Transmembrane</keyword>
<feature type="transmembrane region" description="Helical" evidence="6">
    <location>
        <begin position="78"/>
        <end position="98"/>
    </location>
</feature>
<dbReference type="RefSeq" id="WP_303276787.1">
    <property type="nucleotide sequence ID" value="NZ_JAUOEK010000063.1"/>
</dbReference>
<keyword evidence="5 6" id="KW-0472">Membrane</keyword>
<dbReference type="PANTHER" id="PTHR30071:SF1">
    <property type="entry name" value="CYTOCHROME B_B6 PROTEIN-RELATED"/>
    <property type="match status" value="1"/>
</dbReference>
<feature type="domain" description="Cytochrome c assembly protein" evidence="8">
    <location>
        <begin position="805"/>
        <end position="1009"/>
    </location>
</feature>
<feature type="transmembrane region" description="Helical" evidence="6">
    <location>
        <begin position="777"/>
        <end position="799"/>
    </location>
</feature>
<keyword evidence="4 6" id="KW-1133">Transmembrane helix</keyword>
<evidence type="ECO:0000256" key="2">
    <source>
        <dbReference type="ARBA" id="ARBA00022692"/>
    </source>
</evidence>
<dbReference type="InterPro" id="IPR007816">
    <property type="entry name" value="ResB-like_domain"/>
</dbReference>
<evidence type="ECO:0000256" key="1">
    <source>
        <dbReference type="ARBA" id="ARBA00004141"/>
    </source>
</evidence>
<keyword evidence="3" id="KW-0201">Cytochrome c-type biogenesis</keyword>
<proteinExistence type="predicted"/>
<feature type="transmembrane region" description="Helical" evidence="6">
    <location>
        <begin position="873"/>
        <end position="899"/>
    </location>
</feature>
<feature type="transmembrane region" description="Helical" evidence="6">
    <location>
        <begin position="430"/>
        <end position="448"/>
    </location>
</feature>
<dbReference type="InterPro" id="IPR045062">
    <property type="entry name" value="Cyt_c_biogenesis_CcsA/CcmC"/>
</dbReference>
<evidence type="ECO:0000256" key="5">
    <source>
        <dbReference type="ARBA" id="ARBA00023136"/>
    </source>
</evidence>
<feature type="transmembrane region" description="Helical" evidence="6">
    <location>
        <begin position="981"/>
        <end position="1005"/>
    </location>
</feature>
<feature type="transmembrane region" description="Helical" evidence="6">
    <location>
        <begin position="834"/>
        <end position="853"/>
    </location>
</feature>
<evidence type="ECO:0000256" key="7">
    <source>
        <dbReference type="SAM" id="SignalP"/>
    </source>
</evidence>
<evidence type="ECO:0000256" key="3">
    <source>
        <dbReference type="ARBA" id="ARBA00022748"/>
    </source>
</evidence>
<feature type="transmembrane region" description="Helical" evidence="6">
    <location>
        <begin position="47"/>
        <end position="66"/>
    </location>
</feature>
<protein>
    <submittedName>
        <fullName evidence="10">Cytochrome c biogenesis protein CcsA</fullName>
    </submittedName>
</protein>
<feature type="transmembrane region" description="Helical" evidence="6">
    <location>
        <begin position="956"/>
        <end position="974"/>
    </location>
</feature>
<feature type="transmembrane region" description="Helical" evidence="6">
    <location>
        <begin position="743"/>
        <end position="765"/>
    </location>
</feature>
<comment type="subcellular location">
    <subcellularLocation>
        <location evidence="1">Membrane</location>
        <topology evidence="1">Multi-pass membrane protein</topology>
    </subcellularLocation>
</comment>
<feature type="signal peptide" evidence="7">
    <location>
        <begin position="1"/>
        <end position="26"/>
    </location>
</feature>
<feature type="transmembrane region" description="Helical" evidence="6">
    <location>
        <begin position="811"/>
        <end position="827"/>
    </location>
</feature>
<comment type="caution">
    <text evidence="10">The sequence shown here is derived from an EMBL/GenBank/DDBJ whole genome shotgun (WGS) entry which is preliminary data.</text>
</comment>
<dbReference type="Proteomes" id="UP001176883">
    <property type="component" value="Unassembled WGS sequence"/>
</dbReference>